<evidence type="ECO:0000313" key="2">
    <source>
        <dbReference type="EMBL" id="EFV12182.1"/>
    </source>
</evidence>
<dbReference type="RefSeq" id="WP_007471644.1">
    <property type="nucleotide sequence ID" value="NZ_KI391953.1"/>
</dbReference>
<dbReference type="STRING" id="679197.HMPREF9336_02985"/>
<evidence type="ECO:0000256" key="1">
    <source>
        <dbReference type="SAM" id="MobiDB-lite"/>
    </source>
</evidence>
<reference evidence="2 3" key="1">
    <citation type="journal article" date="2011" name="Stand. Genomic Sci.">
        <title>High quality draft genome sequence of Segniliparus rugosus CDC 945(T)= (ATCC BAA-974(T)).</title>
        <authorList>
            <person name="Earl A.M."/>
            <person name="Desjardins C.A."/>
            <person name="Fitzgerald M.G."/>
            <person name="Arachchi H.M."/>
            <person name="Zeng Q."/>
            <person name="Mehta T."/>
            <person name="Griggs A."/>
            <person name="Birren B.W."/>
            <person name="Toney N.C."/>
            <person name="Carr J."/>
            <person name="Posey J."/>
            <person name="Butler W.R."/>
        </authorList>
    </citation>
    <scope>NUCLEOTIDE SEQUENCE [LARGE SCALE GENOMIC DNA]</scope>
    <source>
        <strain evidence="3">ATCC BAA-974 / DSM 45345 / CCUG 50838 / CIP 108380 / JCM 13579 / CDC 945</strain>
    </source>
</reference>
<organism evidence="2 3">
    <name type="scientific">Segniliparus rugosus (strain ATCC BAA-974 / DSM 45345 / CCUG 50838 / CIP 108380 / JCM 13579 / CDC 945)</name>
    <dbReference type="NCBI Taxonomy" id="679197"/>
    <lineage>
        <taxon>Bacteria</taxon>
        <taxon>Bacillati</taxon>
        <taxon>Actinomycetota</taxon>
        <taxon>Actinomycetes</taxon>
        <taxon>Mycobacteriales</taxon>
        <taxon>Segniliparaceae</taxon>
        <taxon>Segniliparus</taxon>
    </lineage>
</organism>
<dbReference type="Proteomes" id="UP000004816">
    <property type="component" value="Unassembled WGS sequence"/>
</dbReference>
<feature type="region of interest" description="Disordered" evidence="1">
    <location>
        <begin position="414"/>
        <end position="439"/>
    </location>
</feature>
<accession>E5XU13</accession>
<dbReference type="OrthoDB" id="4762866at2"/>
<name>E5XU13_SEGRC</name>
<evidence type="ECO:0000313" key="3">
    <source>
        <dbReference type="Proteomes" id="UP000004816"/>
    </source>
</evidence>
<comment type="caution">
    <text evidence="2">The sequence shown here is derived from an EMBL/GenBank/DDBJ whole genome shotgun (WGS) entry which is preliminary data.</text>
</comment>
<keyword evidence="3" id="KW-1185">Reference proteome</keyword>
<sequence>MTSYEEKLELGESVLHGLEEIGEKILPILKEFVQKFNPLTFFGDVFTALREILHGLGDFLGGDLRRFLESLREPEPDPAKVRDLASAFTGYAAELEHHDEDLRQAKGSLTEQIWDDVGSKEKPAEAARGSLDALAARAGQMGPAAKDVAKTLDAFADQMATAREKYRAAREEYEPVSTLDRIIDKAPALPWHWPRYFGDVFHTLQHSIQGMLAAHKEARAAGLDAQGQIRKAQGDVHLPDHTSPNMDVFASIGQSSANGSGPLREGVQARADQAIEKMSAEDQAKVKALLANARSDEERAWILAAAAAGHDVPTLTNYANRLKQMSTEEITQLDPREYSDAHPANVQINPDGGRTPYPEVDARGKRDGAFIQPDGTTCGSSSLVMAKMMNDPVFAMQIMTGYDAKAGAQDARQGPFHKDLGGGRLTKPDGTPDGTYTRTADFTPAEQRFAEAAQRMHDVTTDTHDRGGNLQFPWMEGLGTAPWGAAHEMGAPGGAGIPGHSYDWHPVNQYNQDEQFQAVAAAAQHGEVLPLYVGGSGYPQHVVLVTGCQGDNLTVYEPGSGNTYSVSREEFTGQKPLSTAVFNDQNARVWGTVTPQ</sequence>
<dbReference type="HOGENOM" id="CLU_457754_0_0_11"/>
<gene>
    <name evidence="2" type="ORF">HMPREF9336_02985</name>
</gene>
<proteinExistence type="predicted"/>
<protein>
    <submittedName>
        <fullName evidence="2">Uncharacterized protein</fullName>
    </submittedName>
</protein>
<dbReference type="eggNOG" id="ENOG5032TRW">
    <property type="taxonomic scope" value="Bacteria"/>
</dbReference>
<dbReference type="AlphaFoldDB" id="E5XU13"/>
<dbReference type="EMBL" id="ACZI02000001">
    <property type="protein sequence ID" value="EFV12182.1"/>
    <property type="molecule type" value="Genomic_DNA"/>
</dbReference>